<gene>
    <name evidence="5" type="primary">rhlC</name>
    <name evidence="5" type="ORF">CTKZ_35140</name>
</gene>
<dbReference type="GO" id="GO:0016757">
    <property type="term" value="F:glycosyltransferase activity"/>
    <property type="evidence" value="ECO:0007669"/>
    <property type="project" value="UniProtKB-KW"/>
</dbReference>
<protein>
    <submittedName>
        <fullName evidence="5">Rhamnosyltransferase</fullName>
    </submittedName>
</protein>
<evidence type="ECO:0000256" key="1">
    <source>
        <dbReference type="ARBA" id="ARBA00004776"/>
    </source>
</evidence>
<comment type="caution">
    <text evidence="5">The sequence shown here is derived from an EMBL/GenBank/DDBJ whole genome shotgun (WGS) entry which is preliminary data.</text>
</comment>
<evidence type="ECO:0000256" key="2">
    <source>
        <dbReference type="ARBA" id="ARBA00006739"/>
    </source>
</evidence>
<evidence type="ECO:0000313" key="5">
    <source>
        <dbReference type="EMBL" id="GCD21952.1"/>
    </source>
</evidence>
<dbReference type="OrthoDB" id="9771846at2"/>
<name>A0A401V4X4_9CELL</name>
<comment type="pathway">
    <text evidence="1">Cell wall biogenesis; cell wall polysaccharide biosynthesis.</text>
</comment>
<dbReference type="PANTHER" id="PTHR43179:SF12">
    <property type="entry name" value="GALACTOFURANOSYLTRANSFERASE GLFT2"/>
    <property type="match status" value="1"/>
</dbReference>
<evidence type="ECO:0000313" key="6">
    <source>
        <dbReference type="Proteomes" id="UP000288246"/>
    </source>
</evidence>
<sequence length="298" mass="31848">MVTYRPAVDQALALVDALAPQVDRVVVVDNGSPADDVAALRDLVAAYGGELVALGANLGIASAQNVGIARARELGARLVLLSDQDSLPAPDMVDRLRAGLATAAERGPVAAVGPITTDERNEGAALLFSDHRWGPRRADIPATDGALVPVTFLIASGCLVDVAALDVVGDMDEALFIDHVDLEWGLRARRAGFALYGVVGARLAHALGDETRRIAGRRRAVHLHSPTRNYYMARNTVALVRGDLLPTAWRWGYAAWITKYSVFYVLAVAPRAQRLRLLVRGLADGLRGRTGPLATARR</sequence>
<dbReference type="Pfam" id="PF13641">
    <property type="entry name" value="Glyco_tranf_2_3"/>
    <property type="match status" value="1"/>
</dbReference>
<dbReference type="SUPFAM" id="SSF53448">
    <property type="entry name" value="Nucleotide-diphospho-sugar transferases"/>
    <property type="match status" value="1"/>
</dbReference>
<accession>A0A401V4X4</accession>
<dbReference type="Proteomes" id="UP000288246">
    <property type="component" value="Unassembled WGS sequence"/>
</dbReference>
<dbReference type="AlphaFoldDB" id="A0A401V4X4"/>
<comment type="similarity">
    <text evidence="2">Belongs to the glycosyltransferase 2 family.</text>
</comment>
<dbReference type="EMBL" id="BHYL01000384">
    <property type="protein sequence ID" value="GCD21952.1"/>
    <property type="molecule type" value="Genomic_DNA"/>
</dbReference>
<dbReference type="CDD" id="cd02526">
    <property type="entry name" value="GT2_RfbF_like"/>
    <property type="match status" value="1"/>
</dbReference>
<evidence type="ECO:0000256" key="4">
    <source>
        <dbReference type="ARBA" id="ARBA00022679"/>
    </source>
</evidence>
<reference evidence="5 6" key="1">
    <citation type="submission" date="2018-11" db="EMBL/GenBank/DDBJ databases">
        <title>Draft genome sequence of Cellulomonas takizawaensis strain TKZ-21.</title>
        <authorList>
            <person name="Yamamura H."/>
            <person name="Hayashi T."/>
            <person name="Hamada M."/>
            <person name="Serisawa Y."/>
            <person name="Matsuyama K."/>
            <person name="Nakagawa Y."/>
            <person name="Otoguro M."/>
            <person name="Yanagida F."/>
            <person name="Hayakawa M."/>
        </authorList>
    </citation>
    <scope>NUCLEOTIDE SEQUENCE [LARGE SCALE GENOMIC DNA]</scope>
    <source>
        <strain evidence="5 6">TKZ-21</strain>
    </source>
</reference>
<dbReference type="InterPro" id="IPR029044">
    <property type="entry name" value="Nucleotide-diphossugar_trans"/>
</dbReference>
<keyword evidence="3" id="KW-0328">Glycosyltransferase</keyword>
<keyword evidence="6" id="KW-1185">Reference proteome</keyword>
<dbReference type="PANTHER" id="PTHR43179">
    <property type="entry name" value="RHAMNOSYLTRANSFERASE WBBL"/>
    <property type="match status" value="1"/>
</dbReference>
<keyword evidence="4 5" id="KW-0808">Transferase</keyword>
<organism evidence="5 6">
    <name type="scientific">Cellulomonas algicola</name>
    <dbReference type="NCBI Taxonomy" id="2071633"/>
    <lineage>
        <taxon>Bacteria</taxon>
        <taxon>Bacillati</taxon>
        <taxon>Actinomycetota</taxon>
        <taxon>Actinomycetes</taxon>
        <taxon>Micrococcales</taxon>
        <taxon>Cellulomonadaceae</taxon>
        <taxon>Cellulomonas</taxon>
    </lineage>
</organism>
<evidence type="ECO:0000256" key="3">
    <source>
        <dbReference type="ARBA" id="ARBA00022676"/>
    </source>
</evidence>
<dbReference type="Gene3D" id="3.90.550.10">
    <property type="entry name" value="Spore Coat Polysaccharide Biosynthesis Protein SpsA, Chain A"/>
    <property type="match status" value="1"/>
</dbReference>
<proteinExistence type="inferred from homology"/>